<gene>
    <name evidence="3" type="primary">LOC123398375</name>
</gene>
<dbReference type="RefSeq" id="XP_044948789.1">
    <property type="nucleotide sequence ID" value="XM_045092854.1"/>
</dbReference>
<dbReference type="InterPro" id="IPR009003">
    <property type="entry name" value="Peptidase_S1_PA"/>
</dbReference>
<dbReference type="SMR" id="A0A8I6YEB7"/>
<dbReference type="Proteomes" id="UP000011116">
    <property type="component" value="Chromosome 5H"/>
</dbReference>
<dbReference type="SUPFAM" id="SSF50156">
    <property type="entry name" value="PDZ domain-like"/>
    <property type="match status" value="1"/>
</dbReference>
<feature type="compositionally biased region" description="Basic and acidic residues" evidence="1">
    <location>
        <begin position="7"/>
        <end position="28"/>
    </location>
</feature>
<proteinExistence type="predicted"/>
<keyword evidence="4" id="KW-1185">Reference proteome</keyword>
<accession>A0A8I6YEB7</accession>
<sequence length="511" mass="59142">MPRAVRIRGDELEKTEREAKRRNLTEKEKEEEEESTALHPTSPRSPGEVAIRTSHPKILFAVFEPDDRTQLEAKQDRVVESVAEEESSSEPLSPPIYEPYLPEELADDPDILHDFKDAKARYYKERNRRIRLFTMDHHYYKAPSCLFNPHLLLPILEPARDAALRTAKSVILLSSFVGDDPLNKCSGLWFQRDDQSKTALVLTSAQLIREKNPKKPSEWRQQWTGKYLRDAEVFVHFLDNTAAPGRLLYLQEHYEFALYEFEVDKPVQLLTFTERVCCGQDVLRLGRDESLDLRISHGMVAHKIPSRHERCHYMYFSRDPSSRLLLQDDGGAIIDLEGKVVGLVNNHIVETFVPSFILHRCLDFWRRFNCMPRLHLGMAFTSIKHLDPICIERMTHDHNIESGLIVEQVSKGSNAEKIGIREGDVIESFNGKYVSTTIELEQMLIDICWDHFHQGKCLYEEKDVSVKIFDAIKHRRRTRNLTVIVSDLGEDIVKCTYPFMGKEAMSVSYDS</sequence>
<reference evidence="3" key="3">
    <citation type="submission" date="2022-01" db="UniProtKB">
        <authorList>
            <consortium name="EnsemblPlants"/>
        </authorList>
    </citation>
    <scope>IDENTIFICATION</scope>
    <source>
        <strain evidence="3">subsp. vulgare</strain>
    </source>
</reference>
<dbReference type="InterPro" id="IPR041489">
    <property type="entry name" value="PDZ_6"/>
</dbReference>
<dbReference type="PANTHER" id="PTHR47389:SF5">
    <property type="entry name" value="OS09G0436700 PROTEIN"/>
    <property type="match status" value="1"/>
</dbReference>
<protein>
    <recommendedName>
        <fullName evidence="2">PDZ domain-containing protein</fullName>
    </recommendedName>
</protein>
<name>A0A8I6YEB7_HORVV</name>
<dbReference type="Gramene" id="HORVU.MOREX.r2.5HG0401580.1">
    <property type="protein sequence ID" value="HORVU.MOREX.r2.5HG0401580.1"/>
    <property type="gene ID" value="HORVU.MOREX.r2.5HG0401580"/>
</dbReference>
<dbReference type="Pfam" id="PF13365">
    <property type="entry name" value="Trypsin_2"/>
    <property type="match status" value="1"/>
</dbReference>
<dbReference type="EnsemblPlants" id="HORVU.MOREX.r3.5HG0485000.1">
    <property type="protein sequence ID" value="HORVU.MOREX.r3.5HG0485000.1"/>
    <property type="gene ID" value="HORVU.MOREX.r3.5HG0485000"/>
</dbReference>
<dbReference type="Gene3D" id="2.30.42.10">
    <property type="match status" value="1"/>
</dbReference>
<dbReference type="OrthoDB" id="646838at2759"/>
<evidence type="ECO:0000313" key="3">
    <source>
        <dbReference type="EnsemblPlants" id="HORVU.MOREX.r3.5HG0485000.1"/>
    </source>
</evidence>
<reference evidence="4" key="1">
    <citation type="journal article" date="2012" name="Nature">
        <title>A physical, genetic and functional sequence assembly of the barley genome.</title>
        <authorList>
            <consortium name="The International Barley Genome Sequencing Consortium"/>
            <person name="Mayer K.F."/>
            <person name="Waugh R."/>
            <person name="Brown J.W."/>
            <person name="Schulman A."/>
            <person name="Langridge P."/>
            <person name="Platzer M."/>
            <person name="Fincher G.B."/>
            <person name="Muehlbauer G.J."/>
            <person name="Sato K."/>
            <person name="Close T.J."/>
            <person name="Wise R.P."/>
            <person name="Stein N."/>
        </authorList>
    </citation>
    <scope>NUCLEOTIDE SEQUENCE [LARGE SCALE GENOMIC DNA]</scope>
    <source>
        <strain evidence="4">cv. Morex</strain>
    </source>
</reference>
<dbReference type="SUPFAM" id="SSF50494">
    <property type="entry name" value="Trypsin-like serine proteases"/>
    <property type="match status" value="1"/>
</dbReference>
<dbReference type="PANTHER" id="PTHR47389">
    <property type="entry name" value="OS09G0436400 PROTEIN"/>
    <property type="match status" value="1"/>
</dbReference>
<evidence type="ECO:0000313" key="4">
    <source>
        <dbReference type="Proteomes" id="UP000011116"/>
    </source>
</evidence>
<dbReference type="Gramene" id="HORVU.MOREX.r3.5HG0485000.1">
    <property type="protein sequence ID" value="HORVU.MOREX.r3.5HG0485000.1"/>
    <property type="gene ID" value="HORVU.MOREX.r3.5HG0485000"/>
</dbReference>
<evidence type="ECO:0000259" key="2">
    <source>
        <dbReference type="Pfam" id="PF17820"/>
    </source>
</evidence>
<dbReference type="GeneID" id="123398375"/>
<reference evidence="3" key="2">
    <citation type="submission" date="2020-10" db="EMBL/GenBank/DDBJ databases">
        <authorList>
            <person name="Scholz U."/>
            <person name="Mascher M."/>
            <person name="Fiebig A."/>
        </authorList>
    </citation>
    <scope>NUCLEOTIDE SEQUENCE [LARGE SCALE GENOMIC DNA]</scope>
    <source>
        <strain evidence="3">cv. Morex</strain>
    </source>
</reference>
<dbReference type="InterPro" id="IPR036034">
    <property type="entry name" value="PDZ_sf"/>
</dbReference>
<feature type="region of interest" description="Disordered" evidence="1">
    <location>
        <begin position="1"/>
        <end position="51"/>
    </location>
</feature>
<dbReference type="Pfam" id="PF17820">
    <property type="entry name" value="PDZ_6"/>
    <property type="match status" value="1"/>
</dbReference>
<feature type="domain" description="PDZ" evidence="2">
    <location>
        <begin position="405"/>
        <end position="444"/>
    </location>
</feature>
<feature type="region of interest" description="Disordered" evidence="1">
    <location>
        <begin position="73"/>
        <end position="96"/>
    </location>
</feature>
<dbReference type="KEGG" id="hvg:123398375"/>
<evidence type="ECO:0000256" key="1">
    <source>
        <dbReference type="SAM" id="MobiDB-lite"/>
    </source>
</evidence>
<organism evidence="3 4">
    <name type="scientific">Hordeum vulgare subsp. vulgare</name>
    <name type="common">Domesticated barley</name>
    <dbReference type="NCBI Taxonomy" id="112509"/>
    <lineage>
        <taxon>Eukaryota</taxon>
        <taxon>Viridiplantae</taxon>
        <taxon>Streptophyta</taxon>
        <taxon>Embryophyta</taxon>
        <taxon>Tracheophyta</taxon>
        <taxon>Spermatophyta</taxon>
        <taxon>Magnoliopsida</taxon>
        <taxon>Liliopsida</taxon>
        <taxon>Poales</taxon>
        <taxon>Poaceae</taxon>
        <taxon>BOP clade</taxon>
        <taxon>Pooideae</taxon>
        <taxon>Triticodae</taxon>
        <taxon>Triticeae</taxon>
        <taxon>Hordeinae</taxon>
        <taxon>Hordeum</taxon>
    </lineage>
</organism>
<dbReference type="AlphaFoldDB" id="A0A8I6YEB7"/>